<dbReference type="AlphaFoldDB" id="A0A1Z5JL80"/>
<evidence type="ECO:0000313" key="2">
    <source>
        <dbReference type="Proteomes" id="UP000198406"/>
    </source>
</evidence>
<proteinExistence type="predicted"/>
<accession>A0A1Z5JL80</accession>
<keyword evidence="2" id="KW-1185">Reference proteome</keyword>
<evidence type="ECO:0000313" key="1">
    <source>
        <dbReference type="EMBL" id="GAX14739.1"/>
    </source>
</evidence>
<sequence>MFMPGRNAEEERQALQKEYRRVESICLELLPADPTLREACTISVQEVQCGDPDCAPIDTIVTMMFPSGGQGFFSLPMECKEATLEHLEKAFPPPEIVTKWFEGIDTEGEWPPEPEPPALRFPVGAFVLCRVGPTDWAPGTVIQHWYREANWQPGMFAPYKIRLEDGRDIFAPQDMDPVIRLNPNKPQQVQVDPVETLWSE</sequence>
<reference evidence="1 2" key="1">
    <citation type="journal article" date="2015" name="Plant Cell">
        <title>Oil accumulation by the oleaginous diatom Fistulifera solaris as revealed by the genome and transcriptome.</title>
        <authorList>
            <person name="Tanaka T."/>
            <person name="Maeda Y."/>
            <person name="Veluchamy A."/>
            <person name="Tanaka M."/>
            <person name="Abida H."/>
            <person name="Marechal E."/>
            <person name="Bowler C."/>
            <person name="Muto M."/>
            <person name="Sunaga Y."/>
            <person name="Tanaka M."/>
            <person name="Yoshino T."/>
            <person name="Taniguchi T."/>
            <person name="Fukuda Y."/>
            <person name="Nemoto M."/>
            <person name="Matsumoto M."/>
            <person name="Wong P.S."/>
            <person name="Aburatani S."/>
            <person name="Fujibuchi W."/>
        </authorList>
    </citation>
    <scope>NUCLEOTIDE SEQUENCE [LARGE SCALE GENOMIC DNA]</scope>
    <source>
        <strain evidence="1 2">JPCC DA0580</strain>
    </source>
</reference>
<name>A0A1Z5JL80_FISSO</name>
<protein>
    <submittedName>
        <fullName evidence="1">Uncharacterized protein</fullName>
    </submittedName>
</protein>
<comment type="caution">
    <text evidence="1">The sequence shown here is derived from an EMBL/GenBank/DDBJ whole genome shotgun (WGS) entry which is preliminary data.</text>
</comment>
<dbReference type="Proteomes" id="UP000198406">
    <property type="component" value="Unassembled WGS sequence"/>
</dbReference>
<organism evidence="1 2">
    <name type="scientific">Fistulifera solaris</name>
    <name type="common">Oleaginous diatom</name>
    <dbReference type="NCBI Taxonomy" id="1519565"/>
    <lineage>
        <taxon>Eukaryota</taxon>
        <taxon>Sar</taxon>
        <taxon>Stramenopiles</taxon>
        <taxon>Ochrophyta</taxon>
        <taxon>Bacillariophyta</taxon>
        <taxon>Bacillariophyceae</taxon>
        <taxon>Bacillariophycidae</taxon>
        <taxon>Naviculales</taxon>
        <taxon>Naviculaceae</taxon>
        <taxon>Fistulifera</taxon>
    </lineage>
</organism>
<dbReference type="OrthoDB" id="435382at2759"/>
<dbReference type="EMBL" id="BDSP01000082">
    <property type="protein sequence ID" value="GAX14739.1"/>
    <property type="molecule type" value="Genomic_DNA"/>
</dbReference>
<dbReference type="InParanoid" id="A0A1Z5JL80"/>
<gene>
    <name evidence="1" type="ORF">FisN_11Hh282</name>
</gene>